<organism evidence="1 2">
    <name type="scientific">Ferrovum myxofaciens</name>
    <dbReference type="NCBI Taxonomy" id="416213"/>
    <lineage>
        <taxon>Bacteria</taxon>
        <taxon>Pseudomonadati</taxon>
        <taxon>Pseudomonadota</taxon>
        <taxon>Betaproteobacteria</taxon>
        <taxon>Ferrovales</taxon>
        <taxon>Ferrovaceae</taxon>
        <taxon>Ferrovum</taxon>
    </lineage>
</organism>
<dbReference type="InterPro" id="IPR010260">
    <property type="entry name" value="AlpA"/>
</dbReference>
<reference evidence="1" key="1">
    <citation type="submission" date="2021-02" db="EMBL/GenBank/DDBJ databases">
        <title>Comparative genomics of Ferrovum myxofaciens strains, predominant extremophile bacteria forming large biofilm stalactites in acid mine ecosystems.</title>
        <authorList>
            <person name="Burkartova K."/>
            <person name="Ridl J."/>
            <person name="Pajer P."/>
            <person name="Falteisek L."/>
        </authorList>
    </citation>
    <scope>NUCLEOTIDE SEQUENCE</scope>
    <source>
        <strain evidence="1">MI1III</strain>
    </source>
</reference>
<name>A0A9E6MV75_9PROT</name>
<sequence>MMENNIKLLNIAEVCAILRCGRNAIYNRMKSDNEFPKGRILWGRARLWTEDEIWAWLSRAVGVDHE</sequence>
<gene>
    <name evidence="1" type="ORF">JZL65_10795</name>
</gene>
<dbReference type="EMBL" id="CP071137">
    <property type="protein sequence ID" value="QWY76960.1"/>
    <property type="molecule type" value="Genomic_DNA"/>
</dbReference>
<dbReference type="SUPFAM" id="SSF46955">
    <property type="entry name" value="Putative DNA-binding domain"/>
    <property type="match status" value="1"/>
</dbReference>
<dbReference type="InterPro" id="IPR009061">
    <property type="entry name" value="DNA-bd_dom_put_sf"/>
</dbReference>
<dbReference type="RefSeq" id="WP_273144131.1">
    <property type="nucleotide sequence ID" value="NZ_CP053675.1"/>
</dbReference>
<accession>A0A9E6MV75</accession>
<dbReference type="Pfam" id="PF05930">
    <property type="entry name" value="Phage_AlpA"/>
    <property type="match status" value="1"/>
</dbReference>
<dbReference type="Proteomes" id="UP000683551">
    <property type="component" value="Chromosome"/>
</dbReference>
<evidence type="ECO:0000313" key="1">
    <source>
        <dbReference type="EMBL" id="QWY76960.1"/>
    </source>
</evidence>
<dbReference type="Gene3D" id="1.10.238.160">
    <property type="match status" value="1"/>
</dbReference>
<proteinExistence type="predicted"/>
<dbReference type="AlphaFoldDB" id="A0A9E6MV75"/>
<protein>
    <submittedName>
        <fullName evidence="1">AlpA family phage regulatory protein</fullName>
    </submittedName>
</protein>
<evidence type="ECO:0000313" key="2">
    <source>
        <dbReference type="Proteomes" id="UP000683551"/>
    </source>
</evidence>